<keyword evidence="3" id="KW-1185">Reference proteome</keyword>
<sequence>MRTTANRGRHHRRQSIENTADVKSSSKFYRTWQRIAHQLDGDETPVNKIAMMAFPVSGWMIECSDCNEVI</sequence>
<feature type="region of interest" description="Disordered" evidence="1">
    <location>
        <begin position="1"/>
        <end position="23"/>
    </location>
</feature>
<protein>
    <submittedName>
        <fullName evidence="2">Uncharacterized protein</fullName>
    </submittedName>
</protein>
<name>A0A4C1YJ40_EUMVA</name>
<accession>A0A4C1YJ40</accession>
<dbReference type="EMBL" id="BGZK01001204">
    <property type="protein sequence ID" value="GBP74355.1"/>
    <property type="molecule type" value="Genomic_DNA"/>
</dbReference>
<reference evidence="2 3" key="1">
    <citation type="journal article" date="2019" name="Commun. Biol.">
        <title>The bagworm genome reveals a unique fibroin gene that provides high tensile strength.</title>
        <authorList>
            <person name="Kono N."/>
            <person name="Nakamura H."/>
            <person name="Ohtoshi R."/>
            <person name="Tomita M."/>
            <person name="Numata K."/>
            <person name="Arakawa K."/>
        </authorList>
    </citation>
    <scope>NUCLEOTIDE SEQUENCE [LARGE SCALE GENOMIC DNA]</scope>
</reference>
<proteinExistence type="predicted"/>
<dbReference type="AlphaFoldDB" id="A0A4C1YJ40"/>
<evidence type="ECO:0000313" key="3">
    <source>
        <dbReference type="Proteomes" id="UP000299102"/>
    </source>
</evidence>
<evidence type="ECO:0000256" key="1">
    <source>
        <dbReference type="SAM" id="MobiDB-lite"/>
    </source>
</evidence>
<gene>
    <name evidence="2" type="ORF">EVAR_84407_1</name>
</gene>
<dbReference type="Proteomes" id="UP000299102">
    <property type="component" value="Unassembled WGS sequence"/>
</dbReference>
<evidence type="ECO:0000313" key="2">
    <source>
        <dbReference type="EMBL" id="GBP74355.1"/>
    </source>
</evidence>
<comment type="caution">
    <text evidence="2">The sequence shown here is derived from an EMBL/GenBank/DDBJ whole genome shotgun (WGS) entry which is preliminary data.</text>
</comment>
<organism evidence="2 3">
    <name type="scientific">Eumeta variegata</name>
    <name type="common">Bagworm moth</name>
    <name type="synonym">Eumeta japonica</name>
    <dbReference type="NCBI Taxonomy" id="151549"/>
    <lineage>
        <taxon>Eukaryota</taxon>
        <taxon>Metazoa</taxon>
        <taxon>Ecdysozoa</taxon>
        <taxon>Arthropoda</taxon>
        <taxon>Hexapoda</taxon>
        <taxon>Insecta</taxon>
        <taxon>Pterygota</taxon>
        <taxon>Neoptera</taxon>
        <taxon>Endopterygota</taxon>
        <taxon>Lepidoptera</taxon>
        <taxon>Glossata</taxon>
        <taxon>Ditrysia</taxon>
        <taxon>Tineoidea</taxon>
        <taxon>Psychidae</taxon>
        <taxon>Oiketicinae</taxon>
        <taxon>Eumeta</taxon>
    </lineage>
</organism>